<comment type="similarity">
    <text evidence="2">Belongs to the Nudix hydrolase family.</text>
</comment>
<protein>
    <recommendedName>
        <fullName evidence="4">Nudix hydrolase domain-containing protein</fullName>
    </recommendedName>
</protein>
<dbReference type="EMBL" id="JAXLQG010000018">
    <property type="protein sequence ID" value="KAK5531006.1"/>
    <property type="molecule type" value="Genomic_DNA"/>
</dbReference>
<organism evidence="5 6">
    <name type="scientific">Vermiconidia calcicola</name>
    <dbReference type="NCBI Taxonomy" id="1690605"/>
    <lineage>
        <taxon>Eukaryota</taxon>
        <taxon>Fungi</taxon>
        <taxon>Dikarya</taxon>
        <taxon>Ascomycota</taxon>
        <taxon>Pezizomycotina</taxon>
        <taxon>Dothideomycetes</taxon>
        <taxon>Dothideomycetidae</taxon>
        <taxon>Mycosphaerellales</taxon>
        <taxon>Extremaceae</taxon>
        <taxon>Vermiconidia</taxon>
    </lineage>
</organism>
<evidence type="ECO:0000259" key="4">
    <source>
        <dbReference type="PROSITE" id="PS51462"/>
    </source>
</evidence>
<sequence length="238" mass="26085">MPSDPSLLASAVPRIGVAVFIVHPSPTPSDPSGWKLLLGQRLGSHGSGTWALPGGHLEMGEEFEDCAAREVLEETGLVVEKVAFLTATNDVLHQRDSGKHYVTIWMSARVAPDANGLALAHNEESARETGSDNDGLRTSGSKNDHKMPEARLMEPQSCAGWEWVSWEQLEEWGLAQIERENLQIEREKRSMSTRESDCSSEISCGPRNDGARTLFSPMINLLVERADIVSRLHSACAK</sequence>
<dbReference type="PROSITE" id="PS51462">
    <property type="entry name" value="NUDIX"/>
    <property type="match status" value="1"/>
</dbReference>
<keyword evidence="6" id="KW-1185">Reference proteome</keyword>
<dbReference type="Gene3D" id="3.90.79.10">
    <property type="entry name" value="Nucleoside Triphosphate Pyrophosphohydrolase"/>
    <property type="match status" value="1"/>
</dbReference>
<gene>
    <name evidence="5" type="ORF">LTR25_008863</name>
</gene>
<dbReference type="GO" id="GO:0005829">
    <property type="term" value="C:cytosol"/>
    <property type="evidence" value="ECO:0007669"/>
    <property type="project" value="TreeGrafter"/>
</dbReference>
<dbReference type="AlphaFoldDB" id="A0AAV9Q1H5"/>
<dbReference type="InterPro" id="IPR015797">
    <property type="entry name" value="NUDIX_hydrolase-like_dom_sf"/>
</dbReference>
<dbReference type="PANTHER" id="PTHR16099:SF5">
    <property type="entry name" value="NUCLEOTIDE TRIPHOSPHATE DIPHOSPHATASE NUDT15"/>
    <property type="match status" value="1"/>
</dbReference>
<dbReference type="InterPro" id="IPR020476">
    <property type="entry name" value="Nudix_hydrolase"/>
</dbReference>
<dbReference type="GO" id="GO:0006203">
    <property type="term" value="P:dGTP catabolic process"/>
    <property type="evidence" value="ECO:0007669"/>
    <property type="project" value="TreeGrafter"/>
</dbReference>
<feature type="domain" description="Nudix hydrolase" evidence="4">
    <location>
        <begin position="12"/>
        <end position="188"/>
    </location>
</feature>
<dbReference type="GO" id="GO:0035539">
    <property type="term" value="F:8-oxo-7,8-dihydrodeoxyguanosine triphosphate pyrophosphatase activity"/>
    <property type="evidence" value="ECO:0007669"/>
    <property type="project" value="TreeGrafter"/>
</dbReference>
<dbReference type="PRINTS" id="PR00502">
    <property type="entry name" value="NUDIXFAMILY"/>
</dbReference>
<dbReference type="SUPFAM" id="SSF55811">
    <property type="entry name" value="Nudix"/>
    <property type="match status" value="1"/>
</dbReference>
<evidence type="ECO:0000313" key="5">
    <source>
        <dbReference type="EMBL" id="KAK5531006.1"/>
    </source>
</evidence>
<dbReference type="InterPro" id="IPR000086">
    <property type="entry name" value="NUDIX_hydrolase_dom"/>
</dbReference>
<name>A0AAV9Q1H5_9PEZI</name>
<evidence type="ECO:0000256" key="2">
    <source>
        <dbReference type="RuleBase" id="RU003476"/>
    </source>
</evidence>
<dbReference type="PROSITE" id="PS00893">
    <property type="entry name" value="NUDIX_BOX"/>
    <property type="match status" value="1"/>
</dbReference>
<evidence type="ECO:0000313" key="6">
    <source>
        <dbReference type="Proteomes" id="UP001345827"/>
    </source>
</evidence>
<accession>A0AAV9Q1H5</accession>
<dbReference type="InterPro" id="IPR020084">
    <property type="entry name" value="NUDIX_hydrolase_CS"/>
</dbReference>
<dbReference type="Proteomes" id="UP001345827">
    <property type="component" value="Unassembled WGS sequence"/>
</dbReference>
<evidence type="ECO:0000256" key="1">
    <source>
        <dbReference type="ARBA" id="ARBA00022801"/>
    </source>
</evidence>
<dbReference type="Pfam" id="PF00293">
    <property type="entry name" value="NUDIX"/>
    <property type="match status" value="1"/>
</dbReference>
<proteinExistence type="inferred from homology"/>
<keyword evidence="1 2" id="KW-0378">Hydrolase</keyword>
<feature type="region of interest" description="Disordered" evidence="3">
    <location>
        <begin position="122"/>
        <end position="147"/>
    </location>
</feature>
<dbReference type="FunFam" id="3.90.79.10:FF:000060">
    <property type="entry name" value="Nudix hydrolase 1"/>
    <property type="match status" value="1"/>
</dbReference>
<dbReference type="PANTHER" id="PTHR16099">
    <property type="entry name" value="8-OXO-DGTP DIPHOSPHATES NUDT15"/>
    <property type="match status" value="1"/>
</dbReference>
<reference evidence="5 6" key="1">
    <citation type="submission" date="2023-06" db="EMBL/GenBank/DDBJ databases">
        <title>Black Yeasts Isolated from many extreme environments.</title>
        <authorList>
            <person name="Coleine C."/>
            <person name="Stajich J.E."/>
            <person name="Selbmann L."/>
        </authorList>
    </citation>
    <scope>NUCLEOTIDE SEQUENCE [LARGE SCALE GENOMIC DNA]</scope>
    <source>
        <strain evidence="5 6">CCFEE 5887</strain>
    </source>
</reference>
<dbReference type="CDD" id="cd04678">
    <property type="entry name" value="NUDIX_MTH2_Nudt15"/>
    <property type="match status" value="1"/>
</dbReference>
<comment type="caution">
    <text evidence="5">The sequence shown here is derived from an EMBL/GenBank/DDBJ whole genome shotgun (WGS) entry which is preliminary data.</text>
</comment>
<evidence type="ECO:0000256" key="3">
    <source>
        <dbReference type="SAM" id="MobiDB-lite"/>
    </source>
</evidence>